<comment type="similarity">
    <text evidence="1">Belongs to the TTC38 family.</text>
</comment>
<organism evidence="5 6">
    <name type="scientific">Ruegeria haliotis</name>
    <dbReference type="NCBI Taxonomy" id="2747601"/>
    <lineage>
        <taxon>Bacteria</taxon>
        <taxon>Pseudomonadati</taxon>
        <taxon>Pseudomonadota</taxon>
        <taxon>Alphaproteobacteria</taxon>
        <taxon>Rhodobacterales</taxon>
        <taxon>Roseobacteraceae</taxon>
        <taxon>Ruegeria</taxon>
    </lineage>
</organism>
<dbReference type="InterPro" id="IPR011990">
    <property type="entry name" value="TPR-like_helical_dom_sf"/>
</dbReference>
<keyword evidence="3" id="KW-0677">Repeat</keyword>
<proteinExistence type="inferred from homology"/>
<comment type="caution">
    <text evidence="5">The sequence shown here is derived from an EMBL/GenBank/DDBJ whole genome shotgun (WGS) entry which is preliminary data.</text>
</comment>
<dbReference type="Proteomes" id="UP000630805">
    <property type="component" value="Unassembled WGS sequence"/>
</dbReference>
<evidence type="ECO:0000256" key="4">
    <source>
        <dbReference type="ARBA" id="ARBA00022803"/>
    </source>
</evidence>
<gene>
    <name evidence="5" type="ORF">HW561_21565</name>
</gene>
<dbReference type="InterPro" id="IPR033891">
    <property type="entry name" value="TTC38"/>
</dbReference>
<dbReference type="Gene3D" id="1.25.40.10">
    <property type="entry name" value="Tetratricopeptide repeat domain"/>
    <property type="match status" value="1"/>
</dbReference>
<reference evidence="5 6" key="1">
    <citation type="submission" date="2020-06" db="EMBL/GenBank/DDBJ databases">
        <authorList>
            <person name="Cao W.R."/>
        </authorList>
    </citation>
    <scope>NUCLEOTIDE SEQUENCE [LARGE SCALE GENOMIC DNA]</scope>
    <source>
        <strain evidence="5 6">B1Z28</strain>
    </source>
</reference>
<evidence type="ECO:0000256" key="1">
    <source>
        <dbReference type="ARBA" id="ARBA00005857"/>
    </source>
</evidence>
<keyword evidence="6" id="KW-1185">Reference proteome</keyword>
<accession>A0ABX2PW02</accession>
<dbReference type="PANTHER" id="PTHR16263">
    <property type="entry name" value="TETRATRICOPEPTIDE REPEAT PROTEIN 38"/>
    <property type="match status" value="1"/>
</dbReference>
<dbReference type="PANTHER" id="PTHR16263:SF4">
    <property type="entry name" value="TETRATRICOPEPTIDE REPEAT PROTEIN 38"/>
    <property type="match status" value="1"/>
</dbReference>
<evidence type="ECO:0000256" key="2">
    <source>
        <dbReference type="ARBA" id="ARBA00019992"/>
    </source>
</evidence>
<evidence type="ECO:0000313" key="5">
    <source>
        <dbReference type="EMBL" id="NVO58375.1"/>
    </source>
</evidence>
<dbReference type="RefSeq" id="WP_176867416.1">
    <property type="nucleotide sequence ID" value="NZ_JABXWT010000024.1"/>
</dbReference>
<evidence type="ECO:0000313" key="6">
    <source>
        <dbReference type="Proteomes" id="UP000630805"/>
    </source>
</evidence>
<dbReference type="SUPFAM" id="SSF48452">
    <property type="entry name" value="TPR-like"/>
    <property type="match status" value="1"/>
</dbReference>
<sequence length="425" mass="46077">MLADQYGLPLTTSVLEARDAYVTGVNHTLAATFGASDAFAASVEADPGFALGFVGLARARMYDTDIPGAQKAMATARACATQLTEREAAHLAVFELLLQGRTTEARRAVQDHIANYSRDVLVAQICTNIFGLIGMSGEPGRESLQLAYTTQLLEALGEDWWIMSVHGQALCEVGQLDEAMSMMERSLALNNVNANASHFKAHTLYEQGAGEIGRAYLADWIANYDERSVLHGHLSWHRALWALEQEDEAELWEIYSSSIAPAASHSLPINVLTDAAALLYRAEIAGLDVEPELWSDLSDYASRYFPNPGMSFADIHSALAHAMAGDGDRLAVLAETQSGFAGDLVRPVARAWGAIARQDWTAALQNLTPVMAEHARLGGSRAQRDLLELTYLNILLKSGHADEAHRTIKSRRPIFSQAAPVAGFG</sequence>
<dbReference type="EMBL" id="JABXWT010000024">
    <property type="protein sequence ID" value="NVO58375.1"/>
    <property type="molecule type" value="Genomic_DNA"/>
</dbReference>
<keyword evidence="4" id="KW-0802">TPR repeat</keyword>
<dbReference type="CDD" id="cd05804">
    <property type="entry name" value="StaR_like"/>
    <property type="match status" value="1"/>
</dbReference>
<evidence type="ECO:0000256" key="3">
    <source>
        <dbReference type="ARBA" id="ARBA00022737"/>
    </source>
</evidence>
<protein>
    <recommendedName>
        <fullName evidence="2">Tetratricopeptide repeat protein 38</fullName>
    </recommendedName>
</protein>
<name>A0ABX2PW02_9RHOB</name>